<keyword evidence="3" id="KW-1185">Reference proteome</keyword>
<sequence length="234" mass="25031">MSLKKKLAMGAMTGALGLSLVGGGTYAAFTDTEETTDTYAAGILDIELYKNDMSGVLGSKVFTTELTNFKPGDKITKKIRVTNTGSLSVDRVQILGDYNGFKDGKNLYTNDSASGKSYADDFADMINVTITPTNGNTPYTGTLAQLKAESDLYLGGQQNGSLPKETAGADTIGAYLNDLTDNDPVTITLEFDTEAGNEFQGDAMNVKFKFVASQQEGRDFQDGENVLDLNALEE</sequence>
<dbReference type="Pfam" id="PF12389">
    <property type="entry name" value="Peptidase_M73"/>
    <property type="match status" value="1"/>
</dbReference>
<organism evidence="2 3">
    <name type="scientific">Halobacillus locisalis</name>
    <dbReference type="NCBI Taxonomy" id="220753"/>
    <lineage>
        <taxon>Bacteria</taxon>
        <taxon>Bacillati</taxon>
        <taxon>Bacillota</taxon>
        <taxon>Bacilli</taxon>
        <taxon>Bacillales</taxon>
        <taxon>Bacillaceae</taxon>
        <taxon>Halobacillus</taxon>
    </lineage>
</organism>
<evidence type="ECO:0000313" key="3">
    <source>
        <dbReference type="Proteomes" id="UP000571017"/>
    </source>
</evidence>
<dbReference type="NCBIfam" id="TIGR04088">
    <property type="entry name" value="cognate_SipW"/>
    <property type="match status" value="1"/>
</dbReference>
<gene>
    <name evidence="2" type="ORF">H0266_08365</name>
</gene>
<protein>
    <recommendedName>
        <fullName evidence="4">Spore coat-associated protein N</fullName>
    </recommendedName>
</protein>
<accession>A0A838CSI6</accession>
<proteinExistence type="predicted"/>
<dbReference type="Proteomes" id="UP000571017">
    <property type="component" value="Unassembled WGS sequence"/>
</dbReference>
<dbReference type="InterPro" id="IPR022121">
    <property type="entry name" value="Peptidase_M73_camelysin"/>
</dbReference>
<evidence type="ECO:0000313" key="2">
    <source>
        <dbReference type="EMBL" id="MBA2174904.1"/>
    </source>
</evidence>
<evidence type="ECO:0000256" key="1">
    <source>
        <dbReference type="SAM" id="SignalP"/>
    </source>
</evidence>
<reference evidence="2 3" key="1">
    <citation type="journal article" date="2004" name="Extremophiles">
        <title>Halobacillus locisalis sp. nov., a halophilic bacterium isolated from a marine solar saltern of the Yellow Sea in Korea.</title>
        <authorList>
            <person name="Yoon J.H."/>
            <person name="Kang K.H."/>
            <person name="Oh T.K."/>
            <person name="Park Y.H."/>
        </authorList>
    </citation>
    <scope>NUCLEOTIDE SEQUENCE [LARGE SCALE GENOMIC DNA]</scope>
    <source>
        <strain evidence="2 3">KCTC 3788</strain>
    </source>
</reference>
<feature type="chain" id="PRO_5032534805" description="Spore coat-associated protein N" evidence="1">
    <location>
        <begin position="28"/>
        <end position="234"/>
    </location>
</feature>
<feature type="signal peptide" evidence="1">
    <location>
        <begin position="1"/>
        <end position="27"/>
    </location>
</feature>
<dbReference type="AlphaFoldDB" id="A0A838CSI6"/>
<dbReference type="InterPro" id="IPR023833">
    <property type="entry name" value="Signal_pept_SipW-depend-type"/>
</dbReference>
<dbReference type="RefSeq" id="WP_181471959.1">
    <property type="nucleotide sequence ID" value="NZ_JACEFG010000002.1"/>
</dbReference>
<evidence type="ECO:0008006" key="4">
    <source>
        <dbReference type="Google" id="ProtNLM"/>
    </source>
</evidence>
<keyword evidence="1" id="KW-0732">Signal</keyword>
<dbReference type="EMBL" id="JACEFG010000002">
    <property type="protein sequence ID" value="MBA2174904.1"/>
    <property type="molecule type" value="Genomic_DNA"/>
</dbReference>
<name>A0A838CSI6_9BACI</name>
<comment type="caution">
    <text evidence="2">The sequence shown here is derived from an EMBL/GenBank/DDBJ whole genome shotgun (WGS) entry which is preliminary data.</text>
</comment>